<gene>
    <name evidence="2" type="primary">coaB</name>
    <name evidence="2" type="ORF">FA707_04360</name>
</gene>
<feature type="domain" description="DNA/pantothenate metabolism flavoprotein C-terminal" evidence="1">
    <location>
        <begin position="2"/>
        <end position="104"/>
    </location>
</feature>
<organism evidence="2 3">
    <name type="scientific">Vagococcus zengguangii</name>
    <dbReference type="NCBI Taxonomy" id="2571750"/>
    <lineage>
        <taxon>Bacteria</taxon>
        <taxon>Bacillati</taxon>
        <taxon>Bacillota</taxon>
        <taxon>Bacilli</taxon>
        <taxon>Lactobacillales</taxon>
        <taxon>Enterococcaceae</taxon>
        <taxon>Vagococcus</taxon>
    </lineage>
</organism>
<name>A0A4D7CTM4_9ENTE</name>
<dbReference type="Pfam" id="PF04127">
    <property type="entry name" value="DFP"/>
    <property type="match status" value="2"/>
</dbReference>
<dbReference type="InterPro" id="IPR035929">
    <property type="entry name" value="CoaB-like_sf"/>
</dbReference>
<evidence type="ECO:0000313" key="2">
    <source>
        <dbReference type="EMBL" id="QCI86242.1"/>
    </source>
</evidence>
<dbReference type="GO" id="GO:0004632">
    <property type="term" value="F:phosphopantothenate--cysteine ligase activity"/>
    <property type="evidence" value="ECO:0007669"/>
    <property type="project" value="UniProtKB-EC"/>
</dbReference>
<dbReference type="EC" id="6.3.2.5" evidence="2"/>
<feature type="domain" description="DNA/pantothenate metabolism flavoprotein C-terminal" evidence="1">
    <location>
        <begin position="140"/>
        <end position="248"/>
    </location>
</feature>
<dbReference type="InterPro" id="IPR011848">
    <property type="entry name" value="CoaB_strep"/>
</dbReference>
<reference evidence="2 3" key="1">
    <citation type="submission" date="2019-04" db="EMBL/GenBank/DDBJ databases">
        <title>Vagococcus sp. nov., isolated from faeces of yaks (Bos grunniens).</title>
        <authorList>
            <person name="Ge Y."/>
        </authorList>
    </citation>
    <scope>NUCLEOTIDE SEQUENCE [LARGE SCALE GENOMIC DNA]</scope>
    <source>
        <strain evidence="2 3">MN-17</strain>
    </source>
</reference>
<dbReference type="AlphaFoldDB" id="A0A4D7CTM4"/>
<dbReference type="EMBL" id="CP039712">
    <property type="protein sequence ID" value="QCI86242.1"/>
    <property type="molecule type" value="Genomic_DNA"/>
</dbReference>
<dbReference type="NCBIfam" id="TIGR02114">
    <property type="entry name" value="coaB_strep"/>
    <property type="match status" value="1"/>
</dbReference>
<dbReference type="InterPro" id="IPR007085">
    <property type="entry name" value="DNA/pantothenate-metab_flavo_C"/>
</dbReference>
<evidence type="ECO:0000259" key="1">
    <source>
        <dbReference type="Pfam" id="PF04127"/>
    </source>
</evidence>
<dbReference type="RefSeq" id="WP_136953077.1">
    <property type="nucleotide sequence ID" value="NZ_CP039712.1"/>
</dbReference>
<dbReference type="KEGG" id="vao:FA707_04360"/>
<accession>A0A4D7CTM4</accession>
<sequence length="251" mass="28024">MRILVTAGGTKEKIDEVRYIANHSTGRLGSIIADNFAQDDNHHVTYIHGYGAIVPENKAIQLIPIFTSQDLESAIKHELTTHTYDIVIHSMAVSDYTMDNAFSQEELLTHLKEALFNQQATIDEQTFTETLSDVLAKLGKENEDKKISSSNEHLLLRLKKTPKIIKMIKEIQPDTTLVGFKLLVDVTEDYLLSIASQLLAKNDCDYVLANDLTSIEGDQHTGYLVSPDGSLTKAHTKPEIAEMIKQTLTTK</sequence>
<dbReference type="Gene3D" id="3.40.50.10300">
    <property type="entry name" value="CoaB-like"/>
    <property type="match status" value="1"/>
</dbReference>
<dbReference type="Proteomes" id="UP000298615">
    <property type="component" value="Chromosome"/>
</dbReference>
<protein>
    <submittedName>
        <fullName evidence="2">Phosphopantothenate--cysteine ligase</fullName>
        <ecNumber evidence="2">6.3.2.5</ecNumber>
    </submittedName>
</protein>
<keyword evidence="3" id="KW-1185">Reference proteome</keyword>
<dbReference type="GO" id="GO:0015937">
    <property type="term" value="P:coenzyme A biosynthetic process"/>
    <property type="evidence" value="ECO:0007669"/>
    <property type="project" value="UniProtKB-ARBA"/>
</dbReference>
<keyword evidence="2" id="KW-0436">Ligase</keyword>
<dbReference type="SUPFAM" id="SSF102645">
    <property type="entry name" value="CoaB-like"/>
    <property type="match status" value="1"/>
</dbReference>
<proteinExistence type="predicted"/>
<dbReference type="OrthoDB" id="9802554at2"/>
<evidence type="ECO:0000313" key="3">
    <source>
        <dbReference type="Proteomes" id="UP000298615"/>
    </source>
</evidence>